<gene>
    <name evidence="2" type="ORF">CDAR_516471</name>
</gene>
<evidence type="ECO:0000313" key="3">
    <source>
        <dbReference type="Proteomes" id="UP001054837"/>
    </source>
</evidence>
<name>A0AAV4WY40_9ARAC</name>
<feature type="region of interest" description="Disordered" evidence="1">
    <location>
        <begin position="31"/>
        <end position="51"/>
    </location>
</feature>
<evidence type="ECO:0000256" key="1">
    <source>
        <dbReference type="SAM" id="MobiDB-lite"/>
    </source>
</evidence>
<dbReference type="AlphaFoldDB" id="A0AAV4WY40"/>
<protein>
    <submittedName>
        <fullName evidence="2">Uncharacterized protein</fullName>
    </submittedName>
</protein>
<keyword evidence="3" id="KW-1185">Reference proteome</keyword>
<sequence length="97" mass="10837">MCFRADAFMMMSSPDDSEIRHSKAVFLPIANERTPHSRDAHSSTGKLVQRTSLTPSSFLTSHLETCPRMNVGGAQKRGIWGKQVKKKIKGEYTTDNP</sequence>
<reference evidence="2 3" key="1">
    <citation type="submission" date="2021-06" db="EMBL/GenBank/DDBJ databases">
        <title>Caerostris darwini draft genome.</title>
        <authorList>
            <person name="Kono N."/>
            <person name="Arakawa K."/>
        </authorList>
    </citation>
    <scope>NUCLEOTIDE SEQUENCE [LARGE SCALE GENOMIC DNA]</scope>
</reference>
<dbReference type="Proteomes" id="UP001054837">
    <property type="component" value="Unassembled WGS sequence"/>
</dbReference>
<accession>A0AAV4WY40</accession>
<feature type="compositionally biased region" description="Polar residues" evidence="1">
    <location>
        <begin position="42"/>
        <end position="51"/>
    </location>
</feature>
<proteinExistence type="predicted"/>
<organism evidence="2 3">
    <name type="scientific">Caerostris darwini</name>
    <dbReference type="NCBI Taxonomy" id="1538125"/>
    <lineage>
        <taxon>Eukaryota</taxon>
        <taxon>Metazoa</taxon>
        <taxon>Ecdysozoa</taxon>
        <taxon>Arthropoda</taxon>
        <taxon>Chelicerata</taxon>
        <taxon>Arachnida</taxon>
        <taxon>Araneae</taxon>
        <taxon>Araneomorphae</taxon>
        <taxon>Entelegynae</taxon>
        <taxon>Araneoidea</taxon>
        <taxon>Araneidae</taxon>
        <taxon>Caerostris</taxon>
    </lineage>
</organism>
<evidence type="ECO:0000313" key="2">
    <source>
        <dbReference type="EMBL" id="GIY87238.1"/>
    </source>
</evidence>
<dbReference type="EMBL" id="BPLQ01015319">
    <property type="protein sequence ID" value="GIY87238.1"/>
    <property type="molecule type" value="Genomic_DNA"/>
</dbReference>
<comment type="caution">
    <text evidence="2">The sequence shown here is derived from an EMBL/GenBank/DDBJ whole genome shotgun (WGS) entry which is preliminary data.</text>
</comment>